<accession>A0A820S556</accession>
<proteinExistence type="predicted"/>
<comment type="caution">
    <text evidence="1">The sequence shown here is derived from an EMBL/GenBank/DDBJ whole genome shotgun (WGS) entry which is preliminary data.</text>
</comment>
<reference evidence="1" key="1">
    <citation type="submission" date="2021-02" db="EMBL/GenBank/DDBJ databases">
        <authorList>
            <person name="Nowell W R."/>
        </authorList>
    </citation>
    <scope>NUCLEOTIDE SEQUENCE</scope>
</reference>
<gene>
    <name evidence="1" type="ORF">KXQ929_LOCUS53907</name>
</gene>
<dbReference type="Proteomes" id="UP000663868">
    <property type="component" value="Unassembled WGS sequence"/>
</dbReference>
<evidence type="ECO:0000313" key="2">
    <source>
        <dbReference type="Proteomes" id="UP000663868"/>
    </source>
</evidence>
<protein>
    <submittedName>
        <fullName evidence="1">Uncharacterized protein</fullName>
    </submittedName>
</protein>
<dbReference type="EMBL" id="CAJOBB010031384">
    <property type="protein sequence ID" value="CAF4450261.1"/>
    <property type="molecule type" value="Genomic_DNA"/>
</dbReference>
<evidence type="ECO:0000313" key="1">
    <source>
        <dbReference type="EMBL" id="CAF4450261.1"/>
    </source>
</evidence>
<feature type="non-terminal residue" evidence="1">
    <location>
        <position position="1"/>
    </location>
</feature>
<sequence length="61" mass="7044">MLGYSFESHHYPFQTIVISLKFTGYVQSLSLGSQSNVQRYGLRMFNPSRNVDDTYYSSIDP</sequence>
<dbReference type="AlphaFoldDB" id="A0A820S556"/>
<name>A0A820S556_9BILA</name>
<organism evidence="1 2">
    <name type="scientific">Adineta steineri</name>
    <dbReference type="NCBI Taxonomy" id="433720"/>
    <lineage>
        <taxon>Eukaryota</taxon>
        <taxon>Metazoa</taxon>
        <taxon>Spiralia</taxon>
        <taxon>Gnathifera</taxon>
        <taxon>Rotifera</taxon>
        <taxon>Eurotatoria</taxon>
        <taxon>Bdelloidea</taxon>
        <taxon>Adinetida</taxon>
        <taxon>Adinetidae</taxon>
        <taxon>Adineta</taxon>
    </lineage>
</organism>